<keyword evidence="2" id="KW-0677">Repeat</keyword>
<dbReference type="InParanoid" id="A0A067P4X8"/>
<dbReference type="OrthoDB" id="6077919at2759"/>
<dbReference type="PROSITE" id="PS00028">
    <property type="entry name" value="ZINC_FINGER_C2H2_1"/>
    <property type="match status" value="3"/>
</dbReference>
<dbReference type="InterPro" id="IPR022755">
    <property type="entry name" value="Znf_C2H2_jaz"/>
</dbReference>
<name>A0A067P4X8_PLEO1</name>
<dbReference type="Pfam" id="PF12874">
    <property type="entry name" value="zf-met"/>
    <property type="match status" value="1"/>
</dbReference>
<dbReference type="Pfam" id="PF00096">
    <property type="entry name" value="zf-C2H2"/>
    <property type="match status" value="1"/>
</dbReference>
<organism evidence="7 8">
    <name type="scientific">Pleurotus ostreatus (strain PC15)</name>
    <name type="common">Oyster mushroom</name>
    <dbReference type="NCBI Taxonomy" id="1137138"/>
    <lineage>
        <taxon>Eukaryota</taxon>
        <taxon>Fungi</taxon>
        <taxon>Dikarya</taxon>
        <taxon>Basidiomycota</taxon>
        <taxon>Agaricomycotina</taxon>
        <taxon>Agaricomycetes</taxon>
        <taxon>Agaricomycetidae</taxon>
        <taxon>Agaricales</taxon>
        <taxon>Pleurotineae</taxon>
        <taxon>Pleurotaceae</taxon>
        <taxon>Pleurotus</taxon>
    </lineage>
</organism>
<proteinExistence type="predicted"/>
<feature type="domain" description="C2H2-type" evidence="6">
    <location>
        <begin position="104"/>
        <end position="133"/>
    </location>
</feature>
<keyword evidence="4" id="KW-0862">Zinc</keyword>
<dbReference type="GO" id="GO:0005634">
    <property type="term" value="C:nucleus"/>
    <property type="evidence" value="ECO:0007669"/>
    <property type="project" value="TreeGrafter"/>
</dbReference>
<dbReference type="Gene3D" id="3.30.160.60">
    <property type="entry name" value="Classic Zinc Finger"/>
    <property type="match status" value="3"/>
</dbReference>
<dbReference type="VEuPathDB" id="FungiDB:PLEOSDRAFT_1037146"/>
<accession>A0A067P4X8</accession>
<dbReference type="InterPro" id="IPR013087">
    <property type="entry name" value="Znf_C2H2_type"/>
</dbReference>
<evidence type="ECO:0000259" key="6">
    <source>
        <dbReference type="PROSITE" id="PS50157"/>
    </source>
</evidence>
<dbReference type="AlphaFoldDB" id="A0A067P4X8"/>
<feature type="domain" description="C2H2-type" evidence="6">
    <location>
        <begin position="212"/>
        <end position="241"/>
    </location>
</feature>
<dbReference type="STRING" id="1137138.A0A067P4X8"/>
<dbReference type="HOGENOM" id="CLU_075838_1_1_1"/>
<dbReference type="PANTHER" id="PTHR24409">
    <property type="entry name" value="ZINC FINGER PROTEIN 142"/>
    <property type="match status" value="1"/>
</dbReference>
<dbReference type="Pfam" id="PF12171">
    <property type="entry name" value="zf-C2H2_jaz"/>
    <property type="match status" value="1"/>
</dbReference>
<protein>
    <recommendedName>
        <fullName evidence="6">C2H2-type domain-containing protein</fullName>
    </recommendedName>
</protein>
<evidence type="ECO:0000256" key="4">
    <source>
        <dbReference type="ARBA" id="ARBA00022833"/>
    </source>
</evidence>
<sequence>MVYCDRCNRSFSHYGAYDQHRQYSSSHFVCWDCNSDFESWVGLKEHYVQSKRHSYCQYCDRHFDDNGELREHYDDEHYLCSGCNIVFKNEYGRKEHYRQSPRHFYCSPCDRHFGSQNSLNFHLNSSIHRPKDVPCPMRGCGQYFISLAAVALHLEAGSCTSGMDRYALDRLIQKYDKNHLITDPSRLITNGGSTTTRYYATEMAYNEYYDDYECYLCDQTFRSLSGLNQHLGSAKHQQEVYICRFTSCGLRFRALSALCQHIESGKCGALRGTPYKSVMGGLMDGMKRLTV</sequence>
<dbReference type="InterPro" id="IPR036236">
    <property type="entry name" value="Znf_C2H2_sf"/>
</dbReference>
<dbReference type="EMBL" id="KL198006">
    <property type="protein sequence ID" value="KDQ31467.1"/>
    <property type="molecule type" value="Genomic_DNA"/>
</dbReference>
<reference evidence="8" key="1">
    <citation type="journal article" date="2014" name="Proc. Natl. Acad. Sci. U.S.A.">
        <title>Extensive sampling of basidiomycete genomes demonstrates inadequacy of the white-rot/brown-rot paradigm for wood decay fungi.</title>
        <authorList>
            <person name="Riley R."/>
            <person name="Salamov A.A."/>
            <person name="Brown D.W."/>
            <person name="Nagy L.G."/>
            <person name="Floudas D."/>
            <person name="Held B.W."/>
            <person name="Levasseur A."/>
            <person name="Lombard V."/>
            <person name="Morin E."/>
            <person name="Otillar R."/>
            <person name="Lindquist E.A."/>
            <person name="Sun H."/>
            <person name="LaButti K.M."/>
            <person name="Schmutz J."/>
            <person name="Jabbour D."/>
            <person name="Luo H."/>
            <person name="Baker S.E."/>
            <person name="Pisabarro A.G."/>
            <person name="Walton J.D."/>
            <person name="Blanchette R.A."/>
            <person name="Henrissat B."/>
            <person name="Martin F."/>
            <person name="Cullen D."/>
            <person name="Hibbett D.S."/>
            <person name="Grigoriev I.V."/>
        </authorList>
    </citation>
    <scope>NUCLEOTIDE SEQUENCE [LARGE SCALE GENOMIC DNA]</scope>
    <source>
        <strain evidence="8">PC15</strain>
    </source>
</reference>
<evidence type="ECO:0000313" key="8">
    <source>
        <dbReference type="Proteomes" id="UP000027073"/>
    </source>
</evidence>
<dbReference type="SMART" id="SM00355">
    <property type="entry name" value="ZnF_C2H2"/>
    <property type="match status" value="8"/>
</dbReference>
<keyword evidence="3 5" id="KW-0863">Zinc-finger</keyword>
<dbReference type="SUPFAM" id="SSF57667">
    <property type="entry name" value="beta-beta-alpha zinc fingers"/>
    <property type="match status" value="2"/>
</dbReference>
<dbReference type="Proteomes" id="UP000027073">
    <property type="component" value="Unassembled WGS sequence"/>
</dbReference>
<dbReference type="GO" id="GO:0000981">
    <property type="term" value="F:DNA-binding transcription factor activity, RNA polymerase II-specific"/>
    <property type="evidence" value="ECO:0007669"/>
    <property type="project" value="TreeGrafter"/>
</dbReference>
<keyword evidence="1" id="KW-0479">Metal-binding</keyword>
<evidence type="ECO:0000256" key="3">
    <source>
        <dbReference type="ARBA" id="ARBA00022771"/>
    </source>
</evidence>
<evidence type="ECO:0000256" key="2">
    <source>
        <dbReference type="ARBA" id="ARBA00022737"/>
    </source>
</evidence>
<gene>
    <name evidence="7" type="ORF">PLEOSDRAFT_1037146</name>
</gene>
<evidence type="ECO:0000256" key="1">
    <source>
        <dbReference type="ARBA" id="ARBA00022723"/>
    </source>
</evidence>
<evidence type="ECO:0000313" key="7">
    <source>
        <dbReference type="EMBL" id="KDQ31467.1"/>
    </source>
</evidence>
<dbReference type="PROSITE" id="PS50157">
    <property type="entry name" value="ZINC_FINGER_C2H2_2"/>
    <property type="match status" value="2"/>
</dbReference>
<dbReference type="PANTHER" id="PTHR24409:SF295">
    <property type="entry name" value="AZ2-RELATED"/>
    <property type="match status" value="1"/>
</dbReference>
<dbReference type="GO" id="GO:0008270">
    <property type="term" value="F:zinc ion binding"/>
    <property type="evidence" value="ECO:0007669"/>
    <property type="project" value="UniProtKB-KW"/>
</dbReference>
<evidence type="ECO:0000256" key="5">
    <source>
        <dbReference type="PROSITE-ProRule" id="PRU00042"/>
    </source>
</evidence>
<dbReference type="GO" id="GO:0000977">
    <property type="term" value="F:RNA polymerase II transcription regulatory region sequence-specific DNA binding"/>
    <property type="evidence" value="ECO:0007669"/>
    <property type="project" value="TreeGrafter"/>
</dbReference>